<proteinExistence type="inferred from homology"/>
<dbReference type="GO" id="GO:0005789">
    <property type="term" value="C:endoplasmic reticulum membrane"/>
    <property type="evidence" value="ECO:0007669"/>
    <property type="project" value="UniProtKB-SubCell"/>
</dbReference>
<dbReference type="InterPro" id="IPR002401">
    <property type="entry name" value="Cyt_P450_E_grp-I"/>
</dbReference>
<dbReference type="PANTHER" id="PTHR24291:SF201">
    <property type="entry name" value="CYTOCHROME P450, FAMILY 4, SUBFAMILY B, POLYPEPTIDE 7"/>
    <property type="match status" value="1"/>
</dbReference>
<dbReference type="InterPro" id="IPR001128">
    <property type="entry name" value="Cyt_P450"/>
</dbReference>
<evidence type="ECO:0000256" key="13">
    <source>
        <dbReference type="PIRSR" id="PIRSR602401-1"/>
    </source>
</evidence>
<dbReference type="PANTHER" id="PTHR24291">
    <property type="entry name" value="CYTOCHROME P450 FAMILY 4"/>
    <property type="match status" value="1"/>
</dbReference>
<dbReference type="GO" id="GO:0016705">
    <property type="term" value="F:oxidoreductase activity, acting on paired donors, with incorporation or reduction of molecular oxygen"/>
    <property type="evidence" value="ECO:0007669"/>
    <property type="project" value="InterPro"/>
</dbReference>
<dbReference type="SUPFAM" id="SSF48264">
    <property type="entry name" value="Cytochrome P450"/>
    <property type="match status" value="1"/>
</dbReference>
<evidence type="ECO:0000256" key="12">
    <source>
        <dbReference type="ARBA" id="ARBA00023136"/>
    </source>
</evidence>
<organism evidence="14 15">
    <name type="scientific">Drosophila guanche</name>
    <name type="common">Fruit fly</name>
    <dbReference type="NCBI Taxonomy" id="7266"/>
    <lineage>
        <taxon>Eukaryota</taxon>
        <taxon>Metazoa</taxon>
        <taxon>Ecdysozoa</taxon>
        <taxon>Arthropoda</taxon>
        <taxon>Hexapoda</taxon>
        <taxon>Insecta</taxon>
        <taxon>Pterygota</taxon>
        <taxon>Neoptera</taxon>
        <taxon>Endopterygota</taxon>
        <taxon>Diptera</taxon>
        <taxon>Brachycera</taxon>
        <taxon>Muscomorpha</taxon>
        <taxon>Ephydroidea</taxon>
        <taxon>Drosophilidae</taxon>
        <taxon>Drosophila</taxon>
        <taxon>Sophophora</taxon>
    </lineage>
</organism>
<gene>
    <name evidence="14" type="ORF">DGUA_6G017913</name>
</gene>
<evidence type="ECO:0000313" key="15">
    <source>
        <dbReference type="Proteomes" id="UP000268350"/>
    </source>
</evidence>
<dbReference type="GO" id="GO:0020037">
    <property type="term" value="F:heme binding"/>
    <property type="evidence" value="ECO:0007669"/>
    <property type="project" value="InterPro"/>
</dbReference>
<evidence type="ECO:0000256" key="7">
    <source>
        <dbReference type="ARBA" id="ARBA00022824"/>
    </source>
</evidence>
<dbReference type="CDD" id="cd11057">
    <property type="entry name" value="CYP313-like"/>
    <property type="match status" value="1"/>
</dbReference>
<dbReference type="InterPro" id="IPR050196">
    <property type="entry name" value="Cytochrome_P450_Monoox"/>
</dbReference>
<keyword evidence="5 13" id="KW-0349">Heme</keyword>
<dbReference type="AlphaFoldDB" id="A0A3B0KHF1"/>
<evidence type="ECO:0000313" key="14">
    <source>
        <dbReference type="EMBL" id="SPP83118.1"/>
    </source>
</evidence>
<dbReference type="GO" id="GO:0005506">
    <property type="term" value="F:iron ion binding"/>
    <property type="evidence" value="ECO:0007669"/>
    <property type="project" value="InterPro"/>
</dbReference>
<dbReference type="GO" id="GO:0004497">
    <property type="term" value="F:monooxygenase activity"/>
    <property type="evidence" value="ECO:0007669"/>
    <property type="project" value="UniProtKB-KW"/>
</dbReference>
<dbReference type="PRINTS" id="PR00385">
    <property type="entry name" value="P450"/>
</dbReference>
<dbReference type="InterPro" id="IPR036396">
    <property type="entry name" value="Cyt_P450_sf"/>
</dbReference>
<keyword evidence="10 13" id="KW-0408">Iron</keyword>
<reference evidence="15" key="1">
    <citation type="submission" date="2018-01" db="EMBL/GenBank/DDBJ databases">
        <authorList>
            <person name="Alioto T."/>
            <person name="Alioto T."/>
        </authorList>
    </citation>
    <scope>NUCLEOTIDE SEQUENCE [LARGE SCALE GENOMIC DNA]</scope>
</reference>
<comment type="subcellular location">
    <subcellularLocation>
        <location evidence="3">Endoplasmic reticulum membrane</location>
        <topology evidence="3">Peripheral membrane protein</topology>
    </subcellularLocation>
    <subcellularLocation>
        <location evidence="2">Microsome membrane</location>
        <topology evidence="2">Peripheral membrane protein</topology>
    </subcellularLocation>
</comment>
<name>A0A3B0KHF1_DROGU</name>
<dbReference type="OMA" id="YYKAAWQ"/>
<dbReference type="EMBL" id="OUUW01000007">
    <property type="protein sequence ID" value="SPP83118.1"/>
    <property type="molecule type" value="Genomic_DNA"/>
</dbReference>
<dbReference type="PRINTS" id="PR00463">
    <property type="entry name" value="EP450I"/>
</dbReference>
<feature type="binding site" description="axial binding residue" evidence="13">
    <location>
        <position position="449"/>
    </location>
    <ligand>
        <name>heme</name>
        <dbReference type="ChEBI" id="CHEBI:30413"/>
    </ligand>
    <ligandPart>
        <name>Fe</name>
        <dbReference type="ChEBI" id="CHEBI:18248"/>
    </ligandPart>
</feature>
<comment type="cofactor">
    <cofactor evidence="1 13">
        <name>heme</name>
        <dbReference type="ChEBI" id="CHEBI:30413"/>
    </cofactor>
</comment>
<accession>A0A3B0KHF1</accession>
<dbReference type="Gene3D" id="1.10.630.10">
    <property type="entry name" value="Cytochrome P450"/>
    <property type="match status" value="1"/>
</dbReference>
<evidence type="ECO:0000256" key="4">
    <source>
        <dbReference type="ARBA" id="ARBA00010617"/>
    </source>
</evidence>
<keyword evidence="9" id="KW-0560">Oxidoreductase</keyword>
<evidence type="ECO:0000256" key="2">
    <source>
        <dbReference type="ARBA" id="ARBA00004174"/>
    </source>
</evidence>
<sequence length="502" mass="58043">MLLGTCLILAIWLLLVWTYFLWTRRRYYKAAWQLRGPIGWPLIGMGLQMMNPETFLQYMDGLSHNFKAPFVSWMGTSCFLYVNDPHTVEQIFNSNHCTNKGHFYRFLSSAIGDGLFTSSAPRWHKHRRLINPAFGRQILCNFLPIFNAEAEVLLQKLDLEGVQQGKELEIYQILKKIVLEAACQTTMGRKMNFQHDGSAVIFEAYNGLTQVCVKRMLSPWLYPEFVYRRSALYGQQKKVVGVLLGFVEQLLAPIVSVVDIVPPKEPLQQEPRSKSKSIFIEQVREHVERGQLSWQDVRDEANVTIAATFETTSTALYFTILCLAMHPSYQEKLHEELMAELPPYGDISLEQLERLTYTEMAINEAMRLFAPVPMVIRSAAQDFQLRRDDSEFLIPSGTQIGIDIYNMQRDERVWGPLARTYNPEAHFGPEAPARHAFAFVPFTKGLRMCIGYRYAQMLMKLLLAKIFRSYRISTEARLDQLQVKGNISLKLRNYPLCRVKRR</sequence>
<evidence type="ECO:0000256" key="10">
    <source>
        <dbReference type="ARBA" id="ARBA00023004"/>
    </source>
</evidence>
<dbReference type="Pfam" id="PF00067">
    <property type="entry name" value="p450"/>
    <property type="match status" value="1"/>
</dbReference>
<evidence type="ECO:0000256" key="3">
    <source>
        <dbReference type="ARBA" id="ARBA00004406"/>
    </source>
</evidence>
<protein>
    <submittedName>
        <fullName evidence="14">Blast:Probable cytochrome P450 313b1</fullName>
    </submittedName>
</protein>
<evidence type="ECO:0000256" key="1">
    <source>
        <dbReference type="ARBA" id="ARBA00001971"/>
    </source>
</evidence>
<evidence type="ECO:0000256" key="9">
    <source>
        <dbReference type="ARBA" id="ARBA00023002"/>
    </source>
</evidence>
<evidence type="ECO:0000256" key="8">
    <source>
        <dbReference type="ARBA" id="ARBA00022848"/>
    </source>
</evidence>
<keyword evidence="12" id="KW-0472">Membrane</keyword>
<keyword evidence="6 13" id="KW-0479">Metal-binding</keyword>
<evidence type="ECO:0000256" key="6">
    <source>
        <dbReference type="ARBA" id="ARBA00022723"/>
    </source>
</evidence>
<dbReference type="STRING" id="7266.A0A3B0KHF1"/>
<evidence type="ECO:0000256" key="5">
    <source>
        <dbReference type="ARBA" id="ARBA00022617"/>
    </source>
</evidence>
<evidence type="ECO:0000256" key="11">
    <source>
        <dbReference type="ARBA" id="ARBA00023033"/>
    </source>
</evidence>
<comment type="similarity">
    <text evidence="4">Belongs to the cytochrome P450 family.</text>
</comment>
<keyword evidence="11" id="KW-0503">Monooxygenase</keyword>
<keyword evidence="15" id="KW-1185">Reference proteome</keyword>
<keyword evidence="7" id="KW-0256">Endoplasmic reticulum</keyword>
<dbReference type="OrthoDB" id="1470350at2759"/>
<keyword evidence="8" id="KW-0492">Microsome</keyword>
<dbReference type="Proteomes" id="UP000268350">
    <property type="component" value="Unassembled WGS sequence"/>
</dbReference>